<evidence type="ECO:0000256" key="7">
    <source>
        <dbReference type="RuleBase" id="RU363032"/>
    </source>
</evidence>
<feature type="transmembrane region" description="Helical" evidence="7">
    <location>
        <begin position="125"/>
        <end position="148"/>
    </location>
</feature>
<evidence type="ECO:0000259" key="9">
    <source>
        <dbReference type="PROSITE" id="PS50928"/>
    </source>
</evidence>
<evidence type="ECO:0000256" key="8">
    <source>
        <dbReference type="SAM" id="MobiDB-lite"/>
    </source>
</evidence>
<evidence type="ECO:0000256" key="5">
    <source>
        <dbReference type="ARBA" id="ARBA00022989"/>
    </source>
</evidence>
<comment type="caution">
    <text evidence="10">The sequence shown here is derived from an EMBL/GenBank/DDBJ whole genome shotgun (WGS) entry which is preliminary data.</text>
</comment>
<dbReference type="Gene3D" id="1.10.3720.10">
    <property type="entry name" value="MetI-like"/>
    <property type="match status" value="1"/>
</dbReference>
<feature type="domain" description="ABC transmembrane type-1" evidence="9">
    <location>
        <begin position="125"/>
        <end position="340"/>
    </location>
</feature>
<name>A0ABP9RI39_9GAMM</name>
<evidence type="ECO:0000256" key="3">
    <source>
        <dbReference type="ARBA" id="ARBA00022475"/>
    </source>
</evidence>
<keyword evidence="2 7" id="KW-0813">Transport</keyword>
<dbReference type="PROSITE" id="PS50928">
    <property type="entry name" value="ABC_TM1"/>
    <property type="match status" value="1"/>
</dbReference>
<reference evidence="11" key="1">
    <citation type="journal article" date="2019" name="Int. J. Syst. Evol. Microbiol.">
        <title>The Global Catalogue of Microorganisms (GCM) 10K type strain sequencing project: providing services to taxonomists for standard genome sequencing and annotation.</title>
        <authorList>
            <consortium name="The Broad Institute Genomics Platform"/>
            <consortium name="The Broad Institute Genome Sequencing Center for Infectious Disease"/>
            <person name="Wu L."/>
            <person name="Ma J."/>
        </authorList>
    </citation>
    <scope>NUCLEOTIDE SEQUENCE [LARGE SCALE GENOMIC DNA]</scope>
    <source>
        <strain evidence="11">JCM 18472</strain>
    </source>
</reference>
<comment type="subcellular location">
    <subcellularLocation>
        <location evidence="1 7">Cell membrane</location>
        <topology evidence="1 7">Multi-pass membrane protein</topology>
    </subcellularLocation>
</comment>
<dbReference type="InterPro" id="IPR000515">
    <property type="entry name" value="MetI-like"/>
</dbReference>
<keyword evidence="11" id="KW-1185">Reference proteome</keyword>
<sequence length="358" mass="39291">MAAYILRRMLLMVPTLLGIMLLNFVIVQAAPGGPIDQIIARYQGLDSNSSTRLDGGGGDPSSGTQASRGSRGVDPRFIAQLEEQFGFDEPPYQRFLGMIGDYATFDFGDSFFRGRPVVDLILERLPVSISLGLWSTLLVYLISIPMGIRKALHHGSRFDVWTSGLVIVGYAIPGFLFAILLIVLFAGGSYFDLFPLRGLTSANFDELSPLAKVGDYLWHITLPVIATAIGSFATLTMLTKNSFLDEIHKQYVLTARAKGASDRGVLYGHVFRNAMLLIIAGLPAALVGIFFTGSLLIEVIFSLNGLGLLGFEAVMQRDYPVIFGTLYLYTLIGLILKLISDLTYVWVDPRIDFDTREA</sequence>
<feature type="transmembrane region" description="Helical" evidence="7">
    <location>
        <begin position="216"/>
        <end position="239"/>
    </location>
</feature>
<gene>
    <name evidence="10" type="ORF">GCM10023342_27930</name>
</gene>
<dbReference type="CDD" id="cd06261">
    <property type="entry name" value="TM_PBP2"/>
    <property type="match status" value="1"/>
</dbReference>
<proteinExistence type="inferred from homology"/>
<evidence type="ECO:0000256" key="1">
    <source>
        <dbReference type="ARBA" id="ARBA00004651"/>
    </source>
</evidence>
<dbReference type="NCBIfam" id="NF011712">
    <property type="entry name" value="PRK15133.1"/>
    <property type="match status" value="1"/>
</dbReference>
<evidence type="ECO:0000313" key="11">
    <source>
        <dbReference type="Proteomes" id="UP001500074"/>
    </source>
</evidence>
<dbReference type="Pfam" id="PF00528">
    <property type="entry name" value="BPD_transp_1"/>
    <property type="match status" value="1"/>
</dbReference>
<keyword evidence="4 7" id="KW-0812">Transmembrane</keyword>
<feature type="transmembrane region" description="Helical" evidence="7">
    <location>
        <begin position="276"/>
        <end position="301"/>
    </location>
</feature>
<evidence type="ECO:0000256" key="4">
    <source>
        <dbReference type="ARBA" id="ARBA00022692"/>
    </source>
</evidence>
<evidence type="ECO:0000313" key="10">
    <source>
        <dbReference type="EMBL" id="GAA5178169.1"/>
    </source>
</evidence>
<dbReference type="InterPro" id="IPR035906">
    <property type="entry name" value="MetI-like_sf"/>
</dbReference>
<evidence type="ECO:0000256" key="2">
    <source>
        <dbReference type="ARBA" id="ARBA00022448"/>
    </source>
</evidence>
<feature type="transmembrane region" description="Helical" evidence="7">
    <location>
        <begin position="321"/>
        <end position="340"/>
    </location>
</feature>
<dbReference type="PANTHER" id="PTHR30465:SF66">
    <property type="entry name" value="INNER MEMBRANE ABC TRANSPORTER PERMEASE PROTEIN YEJB"/>
    <property type="match status" value="1"/>
</dbReference>
<dbReference type="EMBL" id="BAABKI010000028">
    <property type="protein sequence ID" value="GAA5178169.1"/>
    <property type="molecule type" value="Genomic_DNA"/>
</dbReference>
<organism evidence="10 11">
    <name type="scientific">Modicisalibacter zincidurans</name>
    <dbReference type="NCBI Taxonomy" id="1178777"/>
    <lineage>
        <taxon>Bacteria</taxon>
        <taxon>Pseudomonadati</taxon>
        <taxon>Pseudomonadota</taxon>
        <taxon>Gammaproteobacteria</taxon>
        <taxon>Oceanospirillales</taxon>
        <taxon>Halomonadaceae</taxon>
        <taxon>Modicisalibacter</taxon>
    </lineage>
</organism>
<comment type="similarity">
    <text evidence="7">Belongs to the binding-protein-dependent transport system permease family.</text>
</comment>
<dbReference type="Proteomes" id="UP001500074">
    <property type="component" value="Unassembled WGS sequence"/>
</dbReference>
<keyword evidence="3" id="KW-1003">Cell membrane</keyword>
<keyword evidence="6 7" id="KW-0472">Membrane</keyword>
<feature type="transmembrane region" description="Helical" evidence="7">
    <location>
        <begin position="160"/>
        <end position="186"/>
    </location>
</feature>
<dbReference type="PANTHER" id="PTHR30465">
    <property type="entry name" value="INNER MEMBRANE ABC TRANSPORTER"/>
    <property type="match status" value="1"/>
</dbReference>
<dbReference type="SUPFAM" id="SSF161098">
    <property type="entry name" value="MetI-like"/>
    <property type="match status" value="1"/>
</dbReference>
<keyword evidence="5 7" id="KW-1133">Transmembrane helix</keyword>
<feature type="region of interest" description="Disordered" evidence="8">
    <location>
        <begin position="50"/>
        <end position="71"/>
    </location>
</feature>
<accession>A0ABP9RI39</accession>
<dbReference type="RefSeq" id="WP_031383572.1">
    <property type="nucleotide sequence ID" value="NZ_BAABKI010000028.1"/>
</dbReference>
<evidence type="ECO:0000256" key="6">
    <source>
        <dbReference type="ARBA" id="ARBA00023136"/>
    </source>
</evidence>
<protein>
    <submittedName>
        <fullName evidence="10">Microcin C ABC transporter permease YejB</fullName>
    </submittedName>
</protein>